<dbReference type="Proteomes" id="UP001164539">
    <property type="component" value="Chromosome 12"/>
</dbReference>
<dbReference type="EMBL" id="CM051405">
    <property type="protein sequence ID" value="KAJ4704936.1"/>
    <property type="molecule type" value="Genomic_DNA"/>
</dbReference>
<keyword evidence="1" id="KW-0808">Transferase</keyword>
<evidence type="ECO:0000313" key="2">
    <source>
        <dbReference type="Proteomes" id="UP001164539"/>
    </source>
</evidence>
<accession>A0ACC1X189</accession>
<organism evidence="1 2">
    <name type="scientific">Melia azedarach</name>
    <name type="common">Chinaberry tree</name>
    <dbReference type="NCBI Taxonomy" id="155640"/>
    <lineage>
        <taxon>Eukaryota</taxon>
        <taxon>Viridiplantae</taxon>
        <taxon>Streptophyta</taxon>
        <taxon>Embryophyta</taxon>
        <taxon>Tracheophyta</taxon>
        <taxon>Spermatophyta</taxon>
        <taxon>Magnoliopsida</taxon>
        <taxon>eudicotyledons</taxon>
        <taxon>Gunneridae</taxon>
        <taxon>Pentapetalae</taxon>
        <taxon>rosids</taxon>
        <taxon>malvids</taxon>
        <taxon>Sapindales</taxon>
        <taxon>Meliaceae</taxon>
        <taxon>Melia</taxon>
    </lineage>
</organism>
<comment type="caution">
    <text evidence="1">The sequence shown here is derived from an EMBL/GenBank/DDBJ whole genome shotgun (WGS) entry which is preliminary data.</text>
</comment>
<protein>
    <submittedName>
        <fullName evidence="1">Phosphoglycerate kinase</fullName>
    </submittedName>
</protein>
<reference evidence="1 2" key="1">
    <citation type="journal article" date="2023" name="Science">
        <title>Complex scaffold remodeling in plant triterpene biosynthesis.</title>
        <authorList>
            <person name="De La Pena R."/>
            <person name="Hodgson H."/>
            <person name="Liu J.C."/>
            <person name="Stephenson M.J."/>
            <person name="Martin A.C."/>
            <person name="Owen C."/>
            <person name="Harkess A."/>
            <person name="Leebens-Mack J."/>
            <person name="Jimenez L.E."/>
            <person name="Osbourn A."/>
            <person name="Sattely E.S."/>
        </authorList>
    </citation>
    <scope>NUCLEOTIDE SEQUENCE [LARGE SCALE GENOMIC DNA]</scope>
    <source>
        <strain evidence="2">cv. JPN11</strain>
        <tissue evidence="1">Leaf</tissue>
    </source>
</reference>
<name>A0ACC1X189_MELAZ</name>
<keyword evidence="2" id="KW-1185">Reference proteome</keyword>
<evidence type="ECO:0000313" key="1">
    <source>
        <dbReference type="EMBL" id="KAJ4704936.1"/>
    </source>
</evidence>
<keyword evidence="1" id="KW-0418">Kinase</keyword>
<sequence length="683" mass="76285">MVQALNLHSGVLLSNKLSFYHCPSKFLQRKKSCSYVRNDAVYQKRRRAQSFSADCLAVAGDGKRSSLESEPYVCDGVESEILPHIQTLRRFPKEELVAKVILVRFDSAILLGEEVDHSSRSFVHAIFTIKYLHEVGAKVILVSDWRNKINSDVLATEYVADVLSSALQYKVVAVRCLSCKISVDKELFEKADILLLENLSEFKEEVANCSKFAHLLSSGVDIFVNDSFSQSHKILASTVGVARLCYACLAGFYFEESLCQLRNAAKLDKKPYVAIIGGGNLYSKAAALHFLASRCDGLIFVGMMSFQIMHALKFFVPSHLLEKGANEAAADLIQIARDKNITVLYPKDFWCASNNLPKQLKIFPAHGIPDGWEPVDIGPKSEEEFNSIITKCKKIIWLGPVKFRFSSDYTFGASKLARRLFKLSQGTCKVTVVGSMVRRAITKESSSVFSFNMVESASAVWEFLKGRKLPGVEALDRAYPFEIDWSAAYHDPAQPLVVDIGSGNGLFLLGMAKKRKGCNFLGLEINEKLVKRCLDSVQLSGIKNGHFIATNATSTFRSIVASYPGKLILVSVQCPNPDFNKPEHRWRMLQRSLVEAVADLLVHNGKVFLQSDIKEVAVRMKEQFLKHGKGKLAVVQDQCDTRTNQGAWLEENPFGVRSDWEQHVIDRGAPMYRLILSKQSSVL</sequence>
<proteinExistence type="predicted"/>
<gene>
    <name evidence="1" type="ORF">OWV82_021777</name>
</gene>